<evidence type="ECO:0000313" key="2">
    <source>
        <dbReference type="EMBL" id="CAB4617851.1"/>
    </source>
</evidence>
<proteinExistence type="predicted"/>
<dbReference type="EMBL" id="CAFBNJ010000124">
    <property type="protein sequence ID" value="CAB4964274.1"/>
    <property type="molecule type" value="Genomic_DNA"/>
</dbReference>
<evidence type="ECO:0000313" key="4">
    <source>
        <dbReference type="EMBL" id="CAB4964274.1"/>
    </source>
</evidence>
<organism evidence="5">
    <name type="scientific">freshwater metagenome</name>
    <dbReference type="NCBI Taxonomy" id="449393"/>
    <lineage>
        <taxon>unclassified sequences</taxon>
        <taxon>metagenomes</taxon>
        <taxon>ecological metagenomes</taxon>
    </lineage>
</organism>
<evidence type="ECO:0000313" key="1">
    <source>
        <dbReference type="EMBL" id="CAB4370924.1"/>
    </source>
</evidence>
<sequence>MATSEITVVSALVDLASREAGSRRDIPWYLERCSGVLSTDHALIVFTEPELVAGITGKRRRLAPDAPTRIVGLPFDHFPRARDIAEISRAFEAGQRPPTASNTTKDSPAYLAFGWSKPELLAMVAKENPFQSRAFWWSDIALSEVAQPLHDQSFDGLLSSWNGHLHANVLWETDRSEYAHSTQFYSSTPFSKVAGGLFGVSADHALTFASDFAFEADRCLESGWPTIDEVLLGVVVDRQRSAATLSYGPWETLLANFNEPRLAAWHRFRLLRDCINRGLRDRARNHFLQIEAAINNGRLSLSIDEHRELEELRRLASS</sequence>
<protein>
    <submittedName>
        <fullName evidence="5">Unannotated protein</fullName>
    </submittedName>
</protein>
<dbReference type="EMBL" id="CAEUNJ010000015">
    <property type="protein sequence ID" value="CAB4370924.1"/>
    <property type="molecule type" value="Genomic_DNA"/>
</dbReference>
<accession>A0A6J7VI84</accession>
<evidence type="ECO:0000313" key="3">
    <source>
        <dbReference type="EMBL" id="CAB4797767.1"/>
    </source>
</evidence>
<reference evidence="5" key="1">
    <citation type="submission" date="2020-05" db="EMBL/GenBank/DDBJ databases">
        <authorList>
            <person name="Chiriac C."/>
            <person name="Salcher M."/>
            <person name="Ghai R."/>
            <person name="Kavagutti S V."/>
        </authorList>
    </citation>
    <scope>NUCLEOTIDE SEQUENCE</scope>
</reference>
<evidence type="ECO:0000313" key="5">
    <source>
        <dbReference type="EMBL" id="CAB5078335.1"/>
    </source>
</evidence>
<gene>
    <name evidence="2" type="ORF">UFOPK1906_00508</name>
    <name evidence="3" type="ORF">UFOPK3010_00414</name>
    <name evidence="4" type="ORF">UFOPK3785_01742</name>
    <name evidence="1" type="ORF">UFOPK4201_00511</name>
    <name evidence="5" type="ORF">UFOPK4371_01485</name>
</gene>
<name>A0A6J7VI84_9ZZZZ</name>
<dbReference type="EMBL" id="CAFAAM010000038">
    <property type="protein sequence ID" value="CAB4797767.1"/>
    <property type="molecule type" value="Genomic_DNA"/>
</dbReference>
<dbReference type="EMBL" id="CAFBRD010000099">
    <property type="protein sequence ID" value="CAB5078335.1"/>
    <property type="molecule type" value="Genomic_DNA"/>
</dbReference>
<dbReference type="AlphaFoldDB" id="A0A6J7VI84"/>
<dbReference type="EMBL" id="CAEZVC010000020">
    <property type="protein sequence ID" value="CAB4617851.1"/>
    <property type="molecule type" value="Genomic_DNA"/>
</dbReference>